<protein>
    <recommendedName>
        <fullName evidence="3">Spermidine synthase</fullName>
    </recommendedName>
</protein>
<dbReference type="Gene3D" id="3.40.50.150">
    <property type="entry name" value="Vaccinia Virus protein VP39"/>
    <property type="match status" value="1"/>
</dbReference>
<dbReference type="AlphaFoldDB" id="A0A3B0Y7F5"/>
<dbReference type="PANTHER" id="PTHR43317:SF1">
    <property type="entry name" value="THERMOSPERMINE SYNTHASE ACAULIS5"/>
    <property type="match status" value="1"/>
</dbReference>
<reference evidence="2" key="1">
    <citation type="submission" date="2018-06" db="EMBL/GenBank/DDBJ databases">
        <authorList>
            <person name="Zhirakovskaya E."/>
        </authorList>
    </citation>
    <scope>NUCLEOTIDE SEQUENCE</scope>
</reference>
<organism evidence="2">
    <name type="scientific">hydrothermal vent metagenome</name>
    <dbReference type="NCBI Taxonomy" id="652676"/>
    <lineage>
        <taxon>unclassified sequences</taxon>
        <taxon>metagenomes</taxon>
        <taxon>ecological metagenomes</taxon>
    </lineage>
</organism>
<dbReference type="EMBL" id="UOFH01000279">
    <property type="protein sequence ID" value="VAW64306.1"/>
    <property type="molecule type" value="Genomic_DNA"/>
</dbReference>
<gene>
    <name evidence="2" type="ORF">MNBD_GAMMA08-702</name>
</gene>
<evidence type="ECO:0000313" key="2">
    <source>
        <dbReference type="EMBL" id="VAW64306.1"/>
    </source>
</evidence>
<evidence type="ECO:0008006" key="3">
    <source>
        <dbReference type="Google" id="ProtNLM"/>
    </source>
</evidence>
<proteinExistence type="predicted"/>
<dbReference type="SUPFAM" id="SSF53335">
    <property type="entry name" value="S-adenosyl-L-methionine-dependent methyltransferases"/>
    <property type="match status" value="1"/>
</dbReference>
<dbReference type="GO" id="GO:0006596">
    <property type="term" value="P:polyamine biosynthetic process"/>
    <property type="evidence" value="ECO:0007669"/>
    <property type="project" value="UniProtKB-KW"/>
</dbReference>
<dbReference type="PANTHER" id="PTHR43317">
    <property type="entry name" value="THERMOSPERMINE SYNTHASE ACAULIS5"/>
    <property type="match status" value="1"/>
</dbReference>
<name>A0A3B0Y7F5_9ZZZZ</name>
<evidence type="ECO:0000256" key="1">
    <source>
        <dbReference type="ARBA" id="ARBA00023115"/>
    </source>
</evidence>
<sequence length="252" mass="28420">MLGGKLVHQTSDKYGSIEVVDYMQEIRALHFGNKTQQSACLLCAPHFLVHKYAQAMTLPLCWIKPKRALILGLGAGSIANFLYHNYPELIIDAVELRPLVSEVAMNFFFLPTPNKRLNIFHESASEWLKKTHSDHYDLIIVDTFLTSDSGKDITVDLSDSFNAIYKLLSGNGTATFNNLNSDLESYPGYNNLLNLFSNNTYSIDIEKNNSIIIASKKPIDTNIEKNKLLTSAINKNINYFDYYKTIKPISAL</sequence>
<accession>A0A3B0Y7F5</accession>
<keyword evidence="1" id="KW-0620">Polyamine biosynthesis</keyword>
<dbReference type="InterPro" id="IPR029063">
    <property type="entry name" value="SAM-dependent_MTases_sf"/>
</dbReference>